<dbReference type="InParanoid" id="A0A1D3D0G2"/>
<evidence type="ECO:0000313" key="12">
    <source>
        <dbReference type="EMBL" id="OEH76915.1"/>
    </source>
</evidence>
<dbReference type="VEuPathDB" id="ToxoDB:cyc_00289"/>
<dbReference type="AlphaFoldDB" id="A0A1D3D0G2"/>
<comment type="caution">
    <text evidence="12">The sequence shown here is derived from an EMBL/GenBank/DDBJ whole genome shotgun (WGS) entry which is preliminary data.</text>
</comment>
<dbReference type="Pfam" id="PF03982">
    <property type="entry name" value="DAGAT"/>
    <property type="match status" value="1"/>
</dbReference>
<evidence type="ECO:0000256" key="1">
    <source>
        <dbReference type="ARBA" id="ARBA00004477"/>
    </source>
</evidence>
<evidence type="ECO:0000256" key="7">
    <source>
        <dbReference type="ARBA" id="ARBA00022989"/>
    </source>
</evidence>
<keyword evidence="4 11" id="KW-0808">Transferase</keyword>
<accession>A0A1D3D0G2</accession>
<evidence type="ECO:0000256" key="5">
    <source>
        <dbReference type="ARBA" id="ARBA00022692"/>
    </source>
</evidence>
<evidence type="ECO:0000256" key="4">
    <source>
        <dbReference type="ARBA" id="ARBA00022679"/>
    </source>
</evidence>
<name>A0A1D3D0G2_9EIME</name>
<evidence type="ECO:0000256" key="6">
    <source>
        <dbReference type="ARBA" id="ARBA00022824"/>
    </source>
</evidence>
<evidence type="ECO:0000256" key="9">
    <source>
        <dbReference type="ARBA" id="ARBA00023136"/>
    </source>
</evidence>
<dbReference type="GO" id="GO:0005789">
    <property type="term" value="C:endoplasmic reticulum membrane"/>
    <property type="evidence" value="ECO:0007669"/>
    <property type="project" value="UniProtKB-SubCell"/>
</dbReference>
<dbReference type="PANTHER" id="PTHR12317">
    <property type="entry name" value="DIACYLGLYCEROL O-ACYLTRANSFERASE"/>
    <property type="match status" value="1"/>
</dbReference>
<keyword evidence="5 11" id="KW-0812">Transmembrane</keyword>
<evidence type="ECO:0000313" key="13">
    <source>
        <dbReference type="Proteomes" id="UP000095192"/>
    </source>
</evidence>
<dbReference type="GO" id="GO:0004144">
    <property type="term" value="F:diacylglycerol O-acyltransferase activity"/>
    <property type="evidence" value="ECO:0007669"/>
    <property type="project" value="TreeGrafter"/>
</dbReference>
<keyword evidence="8" id="KW-0443">Lipid metabolism</keyword>
<comment type="similarity">
    <text evidence="2 11">Belongs to the diacylglycerol acyltransferase family.</text>
</comment>
<feature type="transmembrane region" description="Helical" evidence="11">
    <location>
        <begin position="166"/>
        <end position="187"/>
    </location>
</feature>
<protein>
    <recommendedName>
        <fullName evidence="11">Acyltransferase</fullName>
        <ecNumber evidence="11">2.3.1.-</ecNumber>
    </recommendedName>
</protein>
<dbReference type="EMBL" id="JROU02001281">
    <property type="protein sequence ID" value="OEH76915.1"/>
    <property type="molecule type" value="Genomic_DNA"/>
</dbReference>
<dbReference type="Proteomes" id="UP000095192">
    <property type="component" value="Unassembled WGS sequence"/>
</dbReference>
<keyword evidence="6 11" id="KW-0256">Endoplasmic reticulum</keyword>
<dbReference type="EC" id="2.3.1.-" evidence="11"/>
<dbReference type="VEuPathDB" id="ToxoDB:LOC34617487"/>
<evidence type="ECO:0000256" key="3">
    <source>
        <dbReference type="ARBA" id="ARBA00022516"/>
    </source>
</evidence>
<evidence type="ECO:0000256" key="8">
    <source>
        <dbReference type="ARBA" id="ARBA00023098"/>
    </source>
</evidence>
<keyword evidence="9 11" id="KW-0472">Membrane</keyword>
<dbReference type="PANTHER" id="PTHR12317:SF63">
    <property type="entry name" value="DIACYLGLYCEROL O-ACYLTRANSFERASE 2"/>
    <property type="match status" value="1"/>
</dbReference>
<keyword evidence="10 12" id="KW-0012">Acyltransferase</keyword>
<dbReference type="InterPro" id="IPR007130">
    <property type="entry name" value="DAGAT"/>
</dbReference>
<keyword evidence="7 11" id="KW-1133">Transmembrane helix</keyword>
<comment type="caution">
    <text evidence="11">Lacks conserved residue(s) required for the propagation of feature annotation.</text>
</comment>
<proteinExistence type="inferred from homology"/>
<keyword evidence="13" id="KW-1185">Reference proteome</keyword>
<evidence type="ECO:0000256" key="11">
    <source>
        <dbReference type="RuleBase" id="RU367023"/>
    </source>
</evidence>
<comment type="subcellular location">
    <subcellularLocation>
        <location evidence="1 11">Endoplasmic reticulum membrane</location>
        <topology evidence="1 11">Multi-pass membrane protein</topology>
    </subcellularLocation>
</comment>
<organism evidence="12 13">
    <name type="scientific">Cyclospora cayetanensis</name>
    <dbReference type="NCBI Taxonomy" id="88456"/>
    <lineage>
        <taxon>Eukaryota</taxon>
        <taxon>Sar</taxon>
        <taxon>Alveolata</taxon>
        <taxon>Apicomplexa</taxon>
        <taxon>Conoidasida</taxon>
        <taxon>Coccidia</taxon>
        <taxon>Eucoccidiorida</taxon>
        <taxon>Eimeriorina</taxon>
        <taxon>Eimeriidae</taxon>
        <taxon>Cyclospora</taxon>
    </lineage>
</organism>
<gene>
    <name evidence="12" type="ORF">cyc_00289</name>
</gene>
<keyword evidence="3" id="KW-0444">Lipid biosynthesis</keyword>
<evidence type="ECO:0000256" key="10">
    <source>
        <dbReference type="ARBA" id="ARBA00023315"/>
    </source>
</evidence>
<sequence>MKAPDASERTRLGLTLTPRVPRGILYSTKTAHKDALSTEKSCASVGMDWSFMETRLKHASALKKYMQALRHPLHRFSPLQYPVVIDADFLSLYSQHAGVGLSTDQQQRSRPLPAFSKLRYRASDAPVDGGNSMSRGLGSGPSVPWRTVPPVLPPDQLSLGEDIRCLLMQLLVQGSFMWFPVLLIWIWRRHCTTRKRKMIFALIEWGEAIFEHAWRIRQWAVGAIQEEGKAIVEDGESLTSAKSSKNAIHHAFCLVLKREKGGEGLHGAAMATADFGKVLGYFRLTAASIVRWCVVYGQLIFLSDAIPADRNSMKQSLEDGGSLLVSPGGIAEIYETNPTEERLHLQDRVGIVRLAMQTGARLVPVYCFGNSQAYRLPWGIRFLQPFARLMRTALITFYGRFGLPVAFRVPLLYAIGRPLQIPQVDQPSREVCFLFPPLFPLQETLPCTFTWVLPLRASGMASEDERTAHA</sequence>
<reference evidence="12 13" key="1">
    <citation type="journal article" date="2016" name="BMC Genomics">
        <title>Comparative genomics reveals Cyclospora cayetanensis possesses coccidia-like metabolism and invasion components but unique surface antigens.</title>
        <authorList>
            <person name="Liu S."/>
            <person name="Wang L."/>
            <person name="Zheng H."/>
            <person name="Xu Z."/>
            <person name="Roellig D.M."/>
            <person name="Li N."/>
            <person name="Frace M.A."/>
            <person name="Tang K."/>
            <person name="Arrowood M.J."/>
            <person name="Moss D.M."/>
            <person name="Zhang L."/>
            <person name="Feng Y."/>
            <person name="Xiao L."/>
        </authorList>
    </citation>
    <scope>NUCLEOTIDE SEQUENCE [LARGE SCALE GENOMIC DNA]</scope>
    <source>
        <strain evidence="12 13">CHN_HEN01</strain>
    </source>
</reference>
<evidence type="ECO:0000256" key="2">
    <source>
        <dbReference type="ARBA" id="ARBA00005420"/>
    </source>
</evidence>
<dbReference type="GO" id="GO:0019432">
    <property type="term" value="P:triglyceride biosynthetic process"/>
    <property type="evidence" value="ECO:0007669"/>
    <property type="project" value="TreeGrafter"/>
</dbReference>